<reference evidence="3 4" key="1">
    <citation type="journal article" date="2014" name="Genome Announc.">
        <title>Draft genome sequence of Sclerotinia borealis, a psychrophilic plant pathogenic fungus.</title>
        <authorList>
            <person name="Mardanov A.V."/>
            <person name="Beletsky A.V."/>
            <person name="Kadnikov V.V."/>
            <person name="Ignatov A.N."/>
            <person name="Ravin N.V."/>
        </authorList>
    </citation>
    <scope>NUCLEOTIDE SEQUENCE [LARGE SCALE GENOMIC DNA]</scope>
    <source>
        <strain evidence="4">F-4157</strain>
    </source>
</reference>
<dbReference type="Proteomes" id="UP000019487">
    <property type="component" value="Unassembled WGS sequence"/>
</dbReference>
<dbReference type="EMBL" id="AYSA01000125">
    <property type="protein sequence ID" value="ESZ96732.1"/>
    <property type="molecule type" value="Genomic_DNA"/>
</dbReference>
<dbReference type="InterPro" id="IPR002625">
    <property type="entry name" value="Smr_dom"/>
</dbReference>
<sequence>MVNTEELMARMEAEYCPPLDNSTFRAIITDFDLSDEEQVQTARMILDMIRQDAEVEEATGFDPSGNSGGIYTNGGETSAEQNIQSGNGRNEDGSASNKSVPEWSSTTDDTSLSQEMSSLDLLEGWEFSGSEDGRSGRSGVDNGNGFTDALEAMDVNSQEAFLLGTFPILKPFDVKFSLKKSKGDINLAIEDLLTQSFLEETGSRRRGIEAFSESSTTSKPRKHKGKNKGRRTEDTDSSTITDDSPLAVEASKWETGRRDVDLICTRTGFPMQQVSSIYHNNGASIRATILSIIENYPPIDTESKDPVIEIHAMELGRDFPSIKRTHLTILTQITHPFTANAYDLAKALTSTPTSKPGKPNIQIEIRHTPLNLDSSPTISSPSKQYSLNAIYPTYSISSKSNTPISPSTDASPYLNARNTAFQKASSAYKKSRSDHLMGGAAAYYAQEGRDANVRVKDAESAAADELARGQCWSGGIDLHGLGVRDAVRIARERVTGWWVSEEQRRAGGGYVRAGPGEGYKIVTGVGYHSEGGRGKLGPAVARMLIKEGWKVQVGGGALMVTGVVRK</sequence>
<feature type="compositionally biased region" description="Basic residues" evidence="1">
    <location>
        <begin position="219"/>
        <end position="229"/>
    </location>
</feature>
<dbReference type="SMART" id="SM01162">
    <property type="entry name" value="DUF1771"/>
    <property type="match status" value="1"/>
</dbReference>
<evidence type="ECO:0000313" key="4">
    <source>
        <dbReference type="Proteomes" id="UP000019487"/>
    </source>
</evidence>
<dbReference type="InterPro" id="IPR036063">
    <property type="entry name" value="Smr_dom_sf"/>
</dbReference>
<feature type="region of interest" description="Disordered" evidence="1">
    <location>
        <begin position="57"/>
        <end position="113"/>
    </location>
</feature>
<dbReference type="InterPro" id="IPR052772">
    <property type="entry name" value="Endo/PolyKinase_Domain-Protein"/>
</dbReference>
<dbReference type="HOGENOM" id="CLU_023589_0_0_1"/>
<dbReference type="Pfam" id="PF26286">
    <property type="entry name" value="UBA_10"/>
    <property type="match status" value="1"/>
</dbReference>
<dbReference type="PANTHER" id="PTHR46535">
    <property type="entry name" value="NEDD4-BINDING PROTEIN 2"/>
    <property type="match status" value="1"/>
</dbReference>
<feature type="domain" description="Smr" evidence="2">
    <location>
        <begin position="476"/>
        <end position="563"/>
    </location>
</feature>
<feature type="region of interest" description="Disordered" evidence="1">
    <location>
        <begin position="204"/>
        <end position="245"/>
    </location>
</feature>
<protein>
    <recommendedName>
        <fullName evidence="2">Smr domain-containing protein</fullName>
    </recommendedName>
</protein>
<dbReference type="SUPFAM" id="SSF160443">
    <property type="entry name" value="SMR domain-like"/>
    <property type="match status" value="1"/>
</dbReference>
<feature type="compositionally biased region" description="Polar residues" evidence="1">
    <location>
        <begin position="74"/>
        <end position="113"/>
    </location>
</feature>
<gene>
    <name evidence="3" type="ORF">SBOR_2876</name>
</gene>
<dbReference type="AlphaFoldDB" id="W9CIZ1"/>
<dbReference type="GO" id="GO:0004519">
    <property type="term" value="F:endonuclease activity"/>
    <property type="evidence" value="ECO:0007669"/>
    <property type="project" value="TreeGrafter"/>
</dbReference>
<comment type="caution">
    <text evidence="3">The sequence shown here is derived from an EMBL/GenBank/DDBJ whole genome shotgun (WGS) entry which is preliminary data.</text>
</comment>
<dbReference type="GO" id="GO:0005634">
    <property type="term" value="C:nucleus"/>
    <property type="evidence" value="ECO:0007669"/>
    <property type="project" value="TreeGrafter"/>
</dbReference>
<evidence type="ECO:0000256" key="1">
    <source>
        <dbReference type="SAM" id="MobiDB-lite"/>
    </source>
</evidence>
<evidence type="ECO:0000313" key="3">
    <source>
        <dbReference type="EMBL" id="ESZ96732.1"/>
    </source>
</evidence>
<proteinExistence type="predicted"/>
<dbReference type="InterPro" id="IPR058864">
    <property type="entry name" value="UBA_10"/>
</dbReference>
<dbReference type="PROSITE" id="PS50828">
    <property type="entry name" value="SMR"/>
    <property type="match status" value="1"/>
</dbReference>
<name>W9CIZ1_SCLBF</name>
<dbReference type="STRING" id="1432307.W9CIZ1"/>
<dbReference type="InterPro" id="IPR013899">
    <property type="entry name" value="DUF1771"/>
</dbReference>
<dbReference type="OrthoDB" id="443981at2759"/>
<evidence type="ECO:0000259" key="2">
    <source>
        <dbReference type="PROSITE" id="PS50828"/>
    </source>
</evidence>
<organism evidence="3 4">
    <name type="scientific">Sclerotinia borealis (strain F-4128)</name>
    <dbReference type="NCBI Taxonomy" id="1432307"/>
    <lineage>
        <taxon>Eukaryota</taxon>
        <taxon>Fungi</taxon>
        <taxon>Dikarya</taxon>
        <taxon>Ascomycota</taxon>
        <taxon>Pezizomycotina</taxon>
        <taxon>Leotiomycetes</taxon>
        <taxon>Helotiales</taxon>
        <taxon>Sclerotiniaceae</taxon>
        <taxon>Sclerotinia</taxon>
    </lineage>
</organism>
<dbReference type="Gene3D" id="3.30.1370.110">
    <property type="match status" value="1"/>
</dbReference>
<dbReference type="CDD" id="cd14279">
    <property type="entry name" value="CUE"/>
    <property type="match status" value="1"/>
</dbReference>
<accession>W9CIZ1</accession>
<dbReference type="PANTHER" id="PTHR46535:SF1">
    <property type="entry name" value="NEDD4-BINDING PROTEIN 2"/>
    <property type="match status" value="1"/>
</dbReference>
<keyword evidence="4" id="KW-1185">Reference proteome</keyword>